<dbReference type="Gene3D" id="2.170.130.10">
    <property type="entry name" value="TonB-dependent receptor, plug domain"/>
    <property type="match status" value="1"/>
</dbReference>
<keyword evidence="7" id="KW-0406">Ion transport</keyword>
<dbReference type="Gene3D" id="2.40.170.20">
    <property type="entry name" value="TonB-dependent receptor, beta-barrel domain"/>
    <property type="match status" value="1"/>
</dbReference>
<dbReference type="InterPro" id="IPR023996">
    <property type="entry name" value="TonB-dep_OMP_SusC/RagA"/>
</dbReference>
<evidence type="ECO:0000256" key="7">
    <source>
        <dbReference type="ARBA" id="ARBA00023065"/>
    </source>
</evidence>
<evidence type="ECO:0000256" key="1">
    <source>
        <dbReference type="ARBA" id="ARBA00004571"/>
    </source>
</evidence>
<dbReference type="RefSeq" id="WP_119053808.1">
    <property type="nucleotide sequence ID" value="NZ_CP032157.1"/>
</dbReference>
<evidence type="ECO:0000256" key="11">
    <source>
        <dbReference type="PROSITE-ProRule" id="PRU01360"/>
    </source>
</evidence>
<dbReference type="KEGG" id="pseg:D3H65_29820"/>
<dbReference type="InterPro" id="IPR012910">
    <property type="entry name" value="Plug_dom"/>
</dbReference>
<evidence type="ECO:0000256" key="6">
    <source>
        <dbReference type="ARBA" id="ARBA00023004"/>
    </source>
</evidence>
<sequence length="1079" mass="118053">MRLCLPLVMALLAICTQTYSQSLSIRGIVTDEAKKPMQGVSIVQKGTSTGTSTKADGSFSLNVTGDNPILVISHSGFARKEIPVSASTPLLQITLLPIAENMDEVVVVSALGLTRKAKSVTYSSQSVDADRLTEARDVNIVNGLMGKVAGLQVTTTGQPGSSSRVVIRGEGSITGNNQPLWVVDGVPIANNISERNNLDYGNTAADLNPDDIESIEVLKGPNAAALYGSMAANGAILVTTKKGKPGDKSLGISVNQNMMWYTITEFPAYQNVYGEGSGGRLVGGANQLFPGTGGINTGTYDRSWGAPMLGQPYNDFSGKPLPGGYSPQPNNVTDFYKSSLTNTSNIALSKSDAVSSFRLSYTYTKSDDVLQNQNKRDKHNLNLYATRKLGNKVTIDARLLYTMDDMKNRTYRNLNPSSPMSAYVYLPRSTNLAALTPWKDANGNAPGLGAFGTVENPYWMLYENENRDTRNRYIGGVTATVELAKGLRFRGQATGDIGTFLGYEYRELGSLRQKDGFFSNRMQDERNWNFEAMLQYNRKFGPDFTVTANAATNIATYNSVIREAFMDRLLVHDKPSIHNANTTPRASESLVRRQVGSVYGNATVGYKNFLYLDVTARADKSSTLPAGGNTYFYPSAGLSFIFSDFIKNKDLISYGKVRASWARVGNSAPPNSLTTNWSNGGLFLGNPTFNYSTRLNNYELKPEQTVSREIGIELGLFKQRVNLTATVYQSNSTNQIITANTPTESGFQQRVVNAGEMRNKGIELTASVNVIRKKNFSWDIRANWSKNDNLVMSLVDGVPTLNLGSNLGATINAVVGKPYGVIMGTIPYYVGDTMLVQASGRLYPDVNKYVGVYRPDWLGSIGSTLRYKAFDLSFLVNVKWGGSLYSASYGRGNFNGNTIESLEGREEWFFSNYILGENGDERMGIGQQVGTIRVPYADDRKKGRKYAVSYFPLLDANNVAILDKNGRMQVGKPNNVWSEPALLSGDYTLNNTEYLTYDASAIRLTELVFGYTVPNKVFKNGFIKGVRAALVGRNLWLIYRNTPRGIDPESANTSGNAQGIESGGSFPYAQYGFDVKVNF</sequence>
<feature type="signal peptide" evidence="13">
    <location>
        <begin position="1"/>
        <end position="20"/>
    </location>
</feature>
<keyword evidence="3 11" id="KW-1134">Transmembrane beta strand</keyword>
<evidence type="ECO:0000259" key="14">
    <source>
        <dbReference type="Pfam" id="PF00593"/>
    </source>
</evidence>
<keyword evidence="17" id="KW-1185">Reference proteome</keyword>
<keyword evidence="5 11" id="KW-0812">Transmembrane</keyword>
<dbReference type="Pfam" id="PF07715">
    <property type="entry name" value="Plug"/>
    <property type="match status" value="1"/>
</dbReference>
<dbReference type="PANTHER" id="PTHR32552">
    <property type="entry name" value="FERRICHROME IRON RECEPTOR-RELATED"/>
    <property type="match status" value="1"/>
</dbReference>
<dbReference type="InterPro" id="IPR023997">
    <property type="entry name" value="TonB-dep_OMP_SusC/RagA_CS"/>
</dbReference>
<comment type="subcellular location">
    <subcellularLocation>
        <location evidence="1 11">Cell outer membrane</location>
        <topology evidence="1 11">Multi-pass membrane protein</topology>
    </subcellularLocation>
</comment>
<keyword evidence="2 11" id="KW-0813">Transport</keyword>
<feature type="domain" description="TonB-dependent receptor-like beta-barrel" evidence="14">
    <location>
        <begin position="429"/>
        <end position="895"/>
    </location>
</feature>
<organism evidence="16 17">
    <name type="scientific">Paraflavitalea soli</name>
    <dbReference type="NCBI Taxonomy" id="2315862"/>
    <lineage>
        <taxon>Bacteria</taxon>
        <taxon>Pseudomonadati</taxon>
        <taxon>Bacteroidota</taxon>
        <taxon>Chitinophagia</taxon>
        <taxon>Chitinophagales</taxon>
        <taxon>Chitinophagaceae</taxon>
        <taxon>Paraflavitalea</taxon>
    </lineage>
</organism>
<evidence type="ECO:0000256" key="9">
    <source>
        <dbReference type="ARBA" id="ARBA00023136"/>
    </source>
</evidence>
<dbReference type="InterPro" id="IPR000531">
    <property type="entry name" value="Beta-barrel_TonB"/>
</dbReference>
<dbReference type="PANTHER" id="PTHR32552:SF81">
    <property type="entry name" value="TONB-DEPENDENT OUTER MEMBRANE RECEPTOR"/>
    <property type="match status" value="1"/>
</dbReference>
<accession>A0A3B7N1K2</accession>
<dbReference type="InterPro" id="IPR036942">
    <property type="entry name" value="Beta-barrel_TonB_sf"/>
</dbReference>
<dbReference type="Proteomes" id="UP000263900">
    <property type="component" value="Chromosome"/>
</dbReference>
<keyword evidence="4" id="KW-0410">Iron transport</keyword>
<dbReference type="GO" id="GO:0009279">
    <property type="term" value="C:cell outer membrane"/>
    <property type="evidence" value="ECO:0007669"/>
    <property type="project" value="UniProtKB-SubCell"/>
</dbReference>
<keyword evidence="9 11" id="KW-0472">Membrane</keyword>
<keyword evidence="8 12" id="KW-0798">TonB box</keyword>
<dbReference type="SUPFAM" id="SSF56935">
    <property type="entry name" value="Porins"/>
    <property type="match status" value="1"/>
</dbReference>
<protein>
    <submittedName>
        <fullName evidence="16">SusC/RagA family TonB-linked outer membrane protein</fullName>
    </submittedName>
</protein>
<evidence type="ECO:0000256" key="3">
    <source>
        <dbReference type="ARBA" id="ARBA00022452"/>
    </source>
</evidence>
<gene>
    <name evidence="16" type="ORF">D3H65_29820</name>
</gene>
<dbReference type="PROSITE" id="PS52016">
    <property type="entry name" value="TONB_DEPENDENT_REC_3"/>
    <property type="match status" value="1"/>
</dbReference>
<dbReference type="InterPro" id="IPR008969">
    <property type="entry name" value="CarboxyPept-like_regulatory"/>
</dbReference>
<dbReference type="InterPro" id="IPR039426">
    <property type="entry name" value="TonB-dep_rcpt-like"/>
</dbReference>
<dbReference type="Pfam" id="PF00593">
    <property type="entry name" value="TonB_dep_Rec_b-barrel"/>
    <property type="match status" value="1"/>
</dbReference>
<reference evidence="16 17" key="1">
    <citation type="submission" date="2018-09" db="EMBL/GenBank/DDBJ databases">
        <title>Genome sequencing of strain 6GH32-13.</title>
        <authorList>
            <person name="Weon H.-Y."/>
            <person name="Heo J."/>
            <person name="Kwon S.-W."/>
        </authorList>
    </citation>
    <scope>NUCLEOTIDE SEQUENCE [LARGE SCALE GENOMIC DNA]</scope>
    <source>
        <strain evidence="16 17">5GH32-13</strain>
    </source>
</reference>
<dbReference type="Gene3D" id="2.60.40.1120">
    <property type="entry name" value="Carboxypeptidase-like, regulatory domain"/>
    <property type="match status" value="1"/>
</dbReference>
<proteinExistence type="inferred from homology"/>
<feature type="chain" id="PRO_5017569313" evidence="13">
    <location>
        <begin position="21"/>
        <end position="1079"/>
    </location>
</feature>
<evidence type="ECO:0000313" key="16">
    <source>
        <dbReference type="EMBL" id="AXY77935.1"/>
    </source>
</evidence>
<dbReference type="SUPFAM" id="SSF49464">
    <property type="entry name" value="Carboxypeptidase regulatory domain-like"/>
    <property type="match status" value="1"/>
</dbReference>
<evidence type="ECO:0000256" key="2">
    <source>
        <dbReference type="ARBA" id="ARBA00022448"/>
    </source>
</evidence>
<evidence type="ECO:0000259" key="15">
    <source>
        <dbReference type="Pfam" id="PF07715"/>
    </source>
</evidence>
<keyword evidence="6" id="KW-0408">Iron</keyword>
<evidence type="ECO:0000313" key="17">
    <source>
        <dbReference type="Proteomes" id="UP000263900"/>
    </source>
</evidence>
<evidence type="ECO:0000256" key="13">
    <source>
        <dbReference type="SAM" id="SignalP"/>
    </source>
</evidence>
<evidence type="ECO:0000256" key="10">
    <source>
        <dbReference type="ARBA" id="ARBA00023237"/>
    </source>
</evidence>
<keyword evidence="13" id="KW-0732">Signal</keyword>
<evidence type="ECO:0000256" key="5">
    <source>
        <dbReference type="ARBA" id="ARBA00022692"/>
    </source>
</evidence>
<evidence type="ECO:0000256" key="8">
    <source>
        <dbReference type="ARBA" id="ARBA00023077"/>
    </source>
</evidence>
<dbReference type="OrthoDB" id="9768177at2"/>
<feature type="domain" description="TonB-dependent receptor plug" evidence="15">
    <location>
        <begin position="117"/>
        <end position="235"/>
    </location>
</feature>
<dbReference type="NCBIfam" id="TIGR04057">
    <property type="entry name" value="SusC_RagA_signa"/>
    <property type="match status" value="1"/>
</dbReference>
<evidence type="ECO:0000256" key="12">
    <source>
        <dbReference type="RuleBase" id="RU003357"/>
    </source>
</evidence>
<evidence type="ECO:0000256" key="4">
    <source>
        <dbReference type="ARBA" id="ARBA00022496"/>
    </source>
</evidence>
<keyword evidence="10 11" id="KW-0998">Cell outer membrane</keyword>
<dbReference type="AlphaFoldDB" id="A0A3B7N1K2"/>
<name>A0A3B7N1K2_9BACT</name>
<comment type="similarity">
    <text evidence="11 12">Belongs to the TonB-dependent receptor family.</text>
</comment>
<dbReference type="InterPro" id="IPR037066">
    <property type="entry name" value="Plug_dom_sf"/>
</dbReference>
<dbReference type="EMBL" id="CP032157">
    <property type="protein sequence ID" value="AXY77935.1"/>
    <property type="molecule type" value="Genomic_DNA"/>
</dbReference>
<dbReference type="Pfam" id="PF13715">
    <property type="entry name" value="CarbopepD_reg_2"/>
    <property type="match status" value="1"/>
</dbReference>
<dbReference type="GO" id="GO:0006826">
    <property type="term" value="P:iron ion transport"/>
    <property type="evidence" value="ECO:0007669"/>
    <property type="project" value="UniProtKB-KW"/>
</dbReference>
<dbReference type="NCBIfam" id="TIGR04056">
    <property type="entry name" value="OMP_RagA_SusC"/>
    <property type="match status" value="1"/>
</dbReference>